<name>A0A022QKA3_ERYGU</name>
<keyword evidence="3" id="KW-1185">Reference proteome</keyword>
<accession>A0A022QKA3</accession>
<dbReference type="AlphaFoldDB" id="A0A022QKA3"/>
<feature type="compositionally biased region" description="Basic residues" evidence="1">
    <location>
        <begin position="11"/>
        <end position="25"/>
    </location>
</feature>
<sequence>MNPHDLEPRRSIHHPHSNRRRRRHINHGDPNPIAAQNANPPTRRGQLQRAFEHTILHHLHPFVDHVIVPFERSSRLIHHVDRLLLHRRRRTSPPRQHPLRHIPPAI</sequence>
<reference evidence="2 3" key="1">
    <citation type="journal article" date="2013" name="Proc. Natl. Acad. Sci. U.S.A.">
        <title>Fine-scale variation in meiotic recombination in Mimulus inferred from population shotgun sequencing.</title>
        <authorList>
            <person name="Hellsten U."/>
            <person name="Wright K.M."/>
            <person name="Jenkins J."/>
            <person name="Shu S."/>
            <person name="Yuan Y."/>
            <person name="Wessler S.R."/>
            <person name="Schmutz J."/>
            <person name="Willis J.H."/>
            <person name="Rokhsar D.S."/>
        </authorList>
    </citation>
    <scope>NUCLEOTIDE SEQUENCE [LARGE SCALE GENOMIC DNA]</scope>
    <source>
        <strain evidence="3">cv. DUN x IM62</strain>
    </source>
</reference>
<evidence type="ECO:0000313" key="2">
    <source>
        <dbReference type="EMBL" id="EYU29142.1"/>
    </source>
</evidence>
<feature type="non-terminal residue" evidence="2">
    <location>
        <position position="106"/>
    </location>
</feature>
<gene>
    <name evidence="2" type="ORF">MIMGU_mgv1a0149362mg</name>
</gene>
<feature type="region of interest" description="Disordered" evidence="1">
    <location>
        <begin position="1"/>
        <end position="44"/>
    </location>
</feature>
<evidence type="ECO:0000256" key="1">
    <source>
        <dbReference type="SAM" id="MobiDB-lite"/>
    </source>
</evidence>
<feature type="compositionally biased region" description="Basic and acidic residues" evidence="1">
    <location>
        <begin position="1"/>
        <end position="10"/>
    </location>
</feature>
<organism evidence="2 3">
    <name type="scientific">Erythranthe guttata</name>
    <name type="common">Yellow monkey flower</name>
    <name type="synonym">Mimulus guttatus</name>
    <dbReference type="NCBI Taxonomy" id="4155"/>
    <lineage>
        <taxon>Eukaryota</taxon>
        <taxon>Viridiplantae</taxon>
        <taxon>Streptophyta</taxon>
        <taxon>Embryophyta</taxon>
        <taxon>Tracheophyta</taxon>
        <taxon>Spermatophyta</taxon>
        <taxon>Magnoliopsida</taxon>
        <taxon>eudicotyledons</taxon>
        <taxon>Gunneridae</taxon>
        <taxon>Pentapetalae</taxon>
        <taxon>asterids</taxon>
        <taxon>lamiids</taxon>
        <taxon>Lamiales</taxon>
        <taxon>Phrymaceae</taxon>
        <taxon>Erythranthe</taxon>
    </lineage>
</organism>
<dbReference type="Proteomes" id="UP000030748">
    <property type="component" value="Unassembled WGS sequence"/>
</dbReference>
<dbReference type="EMBL" id="KI631268">
    <property type="protein sequence ID" value="EYU29142.1"/>
    <property type="molecule type" value="Genomic_DNA"/>
</dbReference>
<feature type="compositionally biased region" description="Low complexity" evidence="1">
    <location>
        <begin position="30"/>
        <end position="41"/>
    </location>
</feature>
<protein>
    <submittedName>
        <fullName evidence="2">Uncharacterized protein</fullName>
    </submittedName>
</protein>
<proteinExistence type="predicted"/>
<evidence type="ECO:0000313" key="3">
    <source>
        <dbReference type="Proteomes" id="UP000030748"/>
    </source>
</evidence>